<comment type="caution">
    <text evidence="2">The sequence shown here is derived from an EMBL/GenBank/DDBJ whole genome shotgun (WGS) entry which is preliminary data.</text>
</comment>
<dbReference type="InterPro" id="IPR019670">
    <property type="entry name" value="DUF2523"/>
</dbReference>
<evidence type="ECO:0000313" key="3">
    <source>
        <dbReference type="Proteomes" id="UP000029443"/>
    </source>
</evidence>
<protein>
    <recommendedName>
        <fullName evidence="4">DUF2523 domain-containing protein</fullName>
    </recommendedName>
</protein>
<feature type="transmembrane region" description="Helical" evidence="1">
    <location>
        <begin position="70"/>
        <end position="89"/>
    </location>
</feature>
<evidence type="ECO:0000256" key="1">
    <source>
        <dbReference type="SAM" id="Phobius"/>
    </source>
</evidence>
<keyword evidence="1" id="KW-1133">Transmembrane helix</keyword>
<dbReference type="Pfam" id="PF10734">
    <property type="entry name" value="DUF2523"/>
    <property type="match status" value="1"/>
</dbReference>
<gene>
    <name evidence="2" type="ORF">T9A_02218</name>
</gene>
<keyword evidence="3" id="KW-1185">Reference proteome</keyword>
<keyword evidence="1" id="KW-0472">Membrane</keyword>
<evidence type="ECO:0000313" key="2">
    <source>
        <dbReference type="EMBL" id="KGD60741.1"/>
    </source>
</evidence>
<dbReference type="EMBL" id="ARXU01000008">
    <property type="protein sequence ID" value="KGD60741.1"/>
    <property type="molecule type" value="Genomic_DNA"/>
</dbReference>
<proteinExistence type="predicted"/>
<evidence type="ECO:0008006" key="4">
    <source>
        <dbReference type="Google" id="ProtNLM"/>
    </source>
</evidence>
<dbReference type="Proteomes" id="UP000029443">
    <property type="component" value="Unassembled WGS sequence"/>
</dbReference>
<organism evidence="2 3">
    <name type="scientific">Alcanivorax jadensis T9</name>
    <dbReference type="NCBI Taxonomy" id="1177181"/>
    <lineage>
        <taxon>Bacteria</taxon>
        <taxon>Pseudomonadati</taxon>
        <taxon>Pseudomonadota</taxon>
        <taxon>Gammaproteobacteria</taxon>
        <taxon>Oceanospirillales</taxon>
        <taxon>Alcanivoracaceae</taxon>
        <taxon>Alcanivorax</taxon>
    </lineage>
</organism>
<accession>A0ABR4WBQ1</accession>
<name>A0ABR4WBQ1_9GAMM</name>
<reference evidence="2 3" key="1">
    <citation type="submission" date="2012-09" db="EMBL/GenBank/DDBJ databases">
        <title>Genome Sequence of alkane-degrading Bacterium Alcanivorax jadensis T9.</title>
        <authorList>
            <person name="Lai Q."/>
            <person name="Shao Z."/>
        </authorList>
    </citation>
    <scope>NUCLEOTIDE SEQUENCE [LARGE SCALE GENOMIC DNA]</scope>
    <source>
        <strain evidence="2 3">T9</strain>
    </source>
</reference>
<keyword evidence="1" id="KW-0812">Transmembrane</keyword>
<sequence>MPSWLQALGVFLAQIISPMTARVMGALGLGAISLTGVQVTLNQIINHIKGAIGGVTADILNIISLAGFDVFIGLVISAYIGVISIRTFYGAFKRFGFMDLGAGDS</sequence>
<dbReference type="RefSeq" id="WP_035248383.1">
    <property type="nucleotide sequence ID" value="NZ_ARXU01000008.1"/>
</dbReference>